<feature type="compositionally biased region" description="Polar residues" evidence="1">
    <location>
        <begin position="88"/>
        <end position="107"/>
    </location>
</feature>
<feature type="region of interest" description="Disordered" evidence="1">
    <location>
        <begin position="60"/>
        <end position="114"/>
    </location>
</feature>
<accession>A0A438CW47</accession>
<evidence type="ECO:0000313" key="2">
    <source>
        <dbReference type="EMBL" id="RVW27424.1"/>
    </source>
</evidence>
<feature type="compositionally biased region" description="Polar residues" evidence="1">
    <location>
        <begin position="60"/>
        <end position="72"/>
    </location>
</feature>
<dbReference type="AlphaFoldDB" id="A0A438CW47"/>
<comment type="caution">
    <text evidence="2">The sequence shown here is derived from an EMBL/GenBank/DDBJ whole genome shotgun (WGS) entry which is preliminary data.</text>
</comment>
<dbReference type="EMBL" id="QGNW01000382">
    <property type="protein sequence ID" value="RVW73837.1"/>
    <property type="molecule type" value="Genomic_DNA"/>
</dbReference>
<evidence type="ECO:0000256" key="1">
    <source>
        <dbReference type="SAM" id="MobiDB-lite"/>
    </source>
</evidence>
<name>A0A438CW47_VITVI</name>
<organism evidence="2 4">
    <name type="scientific">Vitis vinifera</name>
    <name type="common">Grape</name>
    <dbReference type="NCBI Taxonomy" id="29760"/>
    <lineage>
        <taxon>Eukaryota</taxon>
        <taxon>Viridiplantae</taxon>
        <taxon>Streptophyta</taxon>
        <taxon>Embryophyta</taxon>
        <taxon>Tracheophyta</taxon>
        <taxon>Spermatophyta</taxon>
        <taxon>Magnoliopsida</taxon>
        <taxon>eudicotyledons</taxon>
        <taxon>Gunneridae</taxon>
        <taxon>Pentapetalae</taxon>
        <taxon>rosids</taxon>
        <taxon>Vitales</taxon>
        <taxon>Vitaceae</taxon>
        <taxon>Viteae</taxon>
        <taxon>Vitis</taxon>
    </lineage>
</organism>
<proteinExistence type="predicted"/>
<gene>
    <name evidence="3" type="ORF">CK203_056645</name>
    <name evidence="2" type="ORF">CK203_095414</name>
</gene>
<protein>
    <submittedName>
        <fullName evidence="2">Uncharacterized protein</fullName>
    </submittedName>
</protein>
<dbReference type="Proteomes" id="UP000288805">
    <property type="component" value="Unassembled WGS sequence"/>
</dbReference>
<evidence type="ECO:0000313" key="4">
    <source>
        <dbReference type="Proteomes" id="UP000288805"/>
    </source>
</evidence>
<dbReference type="EMBL" id="QGNW01001952">
    <property type="protein sequence ID" value="RVW27424.1"/>
    <property type="molecule type" value="Genomic_DNA"/>
</dbReference>
<evidence type="ECO:0000313" key="3">
    <source>
        <dbReference type="EMBL" id="RVW73837.1"/>
    </source>
</evidence>
<reference evidence="2 4" key="1">
    <citation type="journal article" date="2018" name="PLoS Genet.">
        <title>Population sequencing reveals clonal diversity and ancestral inbreeding in the grapevine cultivar Chardonnay.</title>
        <authorList>
            <person name="Roach M.J."/>
            <person name="Johnson D.L."/>
            <person name="Bohlmann J."/>
            <person name="van Vuuren H.J."/>
            <person name="Jones S.J."/>
            <person name="Pretorius I.S."/>
            <person name="Schmidt S.A."/>
            <person name="Borneman A.R."/>
        </authorList>
    </citation>
    <scope>NUCLEOTIDE SEQUENCE [LARGE SCALE GENOMIC DNA]</scope>
    <source>
        <strain evidence="4">cv. Chardonnay</strain>
        <strain evidence="2">I10V1</strain>
        <tissue evidence="2">Leaf</tissue>
    </source>
</reference>
<sequence length="114" mass="12302">MRARLGPQAPGKERPPTAATWETYPNPPVAPTTWGNPPHQAVRQIGGNSSNTMLHKKLDQYNNDYSGTSPRASHTPCLLGLIPKGRTNPVSLGTKTQGQDQPHTPTSECLPRGL</sequence>
<feature type="region of interest" description="Disordered" evidence="1">
    <location>
        <begin position="1"/>
        <end position="38"/>
    </location>
</feature>